<keyword evidence="3" id="KW-1185">Reference proteome</keyword>
<gene>
    <name evidence="2" type="ORF">IP93_01921</name>
</gene>
<dbReference type="PANTHER" id="PTHR43464">
    <property type="entry name" value="METHYLTRANSFERASE"/>
    <property type="match status" value="1"/>
</dbReference>
<dbReference type="InterPro" id="IPR029063">
    <property type="entry name" value="SAM-dependent_MTases_sf"/>
</dbReference>
<dbReference type="RefSeq" id="WP_144814966.1">
    <property type="nucleotide sequence ID" value="NZ_VLKP01000007.1"/>
</dbReference>
<evidence type="ECO:0000259" key="1">
    <source>
        <dbReference type="Pfam" id="PF13649"/>
    </source>
</evidence>
<evidence type="ECO:0000313" key="3">
    <source>
        <dbReference type="Proteomes" id="UP000316471"/>
    </source>
</evidence>
<dbReference type="Proteomes" id="UP000316471">
    <property type="component" value="Unassembled WGS sequence"/>
</dbReference>
<dbReference type="OrthoDB" id="932345at2"/>
<dbReference type="EMBL" id="VLKP01000007">
    <property type="protein sequence ID" value="TWI10342.1"/>
    <property type="molecule type" value="Genomic_DNA"/>
</dbReference>
<dbReference type="CDD" id="cd02440">
    <property type="entry name" value="AdoMet_MTases"/>
    <property type="match status" value="1"/>
</dbReference>
<keyword evidence="2" id="KW-0830">Ubiquinone</keyword>
<organism evidence="2 3">
    <name type="scientific">Aerolutibacter ruishenii</name>
    <dbReference type="NCBI Taxonomy" id="686800"/>
    <lineage>
        <taxon>Bacteria</taxon>
        <taxon>Pseudomonadati</taxon>
        <taxon>Pseudomonadota</taxon>
        <taxon>Gammaproteobacteria</taxon>
        <taxon>Lysobacterales</taxon>
        <taxon>Lysobacteraceae</taxon>
        <taxon>Aerolutibacter</taxon>
    </lineage>
</organism>
<comment type="caution">
    <text evidence="2">The sequence shown here is derived from an EMBL/GenBank/DDBJ whole genome shotgun (WGS) entry which is preliminary data.</text>
</comment>
<sequence length="248" mass="28048">MDVLERQRLQRERQFHNTRFSTETKRAQSKYYWALSTAQRNWEQRIIAAATGGRVLEYGCAQGLWSMRIARHADRVDAIDISDVAIMHARSIASAEGLSNVYFETMDAHATTFPDQTFDLVFGSGIIHHLDTERSLREIHRILKKGGVAVFIEPLGCNPLINAYRYLTPSARTPDEHPLVPADKRLADSIFSSSQWDFHGLATLGTVPFRNTSTGIALHRGADGIDRMIARIPGARWQLWFAVVSLER</sequence>
<keyword evidence="2" id="KW-0808">Transferase</keyword>
<dbReference type="SUPFAM" id="SSF53335">
    <property type="entry name" value="S-adenosyl-L-methionine-dependent methyltransferases"/>
    <property type="match status" value="1"/>
</dbReference>
<evidence type="ECO:0000313" key="2">
    <source>
        <dbReference type="EMBL" id="TWI10342.1"/>
    </source>
</evidence>
<reference evidence="2 3" key="1">
    <citation type="journal article" date="2015" name="Stand. Genomic Sci.">
        <title>Genomic Encyclopedia of Bacterial and Archaeal Type Strains, Phase III: the genomes of soil and plant-associated and newly described type strains.</title>
        <authorList>
            <person name="Whitman W.B."/>
            <person name="Woyke T."/>
            <person name="Klenk H.P."/>
            <person name="Zhou Y."/>
            <person name="Lilburn T.G."/>
            <person name="Beck B.J."/>
            <person name="De Vos P."/>
            <person name="Vandamme P."/>
            <person name="Eisen J.A."/>
            <person name="Garrity G."/>
            <person name="Hugenholtz P."/>
            <person name="Kyrpides N.C."/>
        </authorList>
    </citation>
    <scope>NUCLEOTIDE SEQUENCE [LARGE SCALE GENOMIC DNA]</scope>
    <source>
        <strain evidence="2 3">CGMCC 1.10136</strain>
    </source>
</reference>
<dbReference type="AlphaFoldDB" id="A0A562LRW9"/>
<keyword evidence="2" id="KW-0489">Methyltransferase</keyword>
<protein>
    <submittedName>
        <fullName evidence="2">Ubiquinone/menaquinone biosynthesis C-methylase UbiE</fullName>
    </submittedName>
</protein>
<dbReference type="Gene3D" id="3.40.50.150">
    <property type="entry name" value="Vaccinia Virus protein VP39"/>
    <property type="match status" value="1"/>
</dbReference>
<accession>A0A562LRW9</accession>
<proteinExistence type="predicted"/>
<feature type="domain" description="Methyltransferase" evidence="1">
    <location>
        <begin position="55"/>
        <end position="147"/>
    </location>
</feature>
<name>A0A562LRW9_9GAMM</name>
<dbReference type="InterPro" id="IPR041698">
    <property type="entry name" value="Methyltransf_25"/>
</dbReference>
<dbReference type="GO" id="GO:0008168">
    <property type="term" value="F:methyltransferase activity"/>
    <property type="evidence" value="ECO:0007669"/>
    <property type="project" value="UniProtKB-KW"/>
</dbReference>
<dbReference type="GO" id="GO:0032259">
    <property type="term" value="P:methylation"/>
    <property type="evidence" value="ECO:0007669"/>
    <property type="project" value="UniProtKB-KW"/>
</dbReference>
<dbReference type="Pfam" id="PF13649">
    <property type="entry name" value="Methyltransf_25"/>
    <property type="match status" value="1"/>
</dbReference>